<name>A0A2T4JMN9_9RHOB</name>
<keyword evidence="2" id="KW-1185">Reference proteome</keyword>
<dbReference type="Proteomes" id="UP000241010">
    <property type="component" value="Unassembled WGS sequence"/>
</dbReference>
<organism evidence="1 2">
    <name type="scientific">Cereibacter changlensis JA139</name>
    <dbReference type="NCBI Taxonomy" id="1188249"/>
    <lineage>
        <taxon>Bacteria</taxon>
        <taxon>Pseudomonadati</taxon>
        <taxon>Pseudomonadota</taxon>
        <taxon>Alphaproteobacteria</taxon>
        <taxon>Rhodobacterales</taxon>
        <taxon>Paracoccaceae</taxon>
        <taxon>Cereibacter</taxon>
    </lineage>
</organism>
<keyword evidence="1" id="KW-0808">Transferase</keyword>
<feature type="non-terminal residue" evidence="1">
    <location>
        <position position="27"/>
    </location>
</feature>
<gene>
    <name evidence="1" type="ORF">C5F48_23470</name>
</gene>
<evidence type="ECO:0000313" key="1">
    <source>
        <dbReference type="EMBL" id="PTE19027.1"/>
    </source>
</evidence>
<comment type="caution">
    <text evidence="1">The sequence shown here is derived from an EMBL/GenBank/DDBJ whole genome shotgun (WGS) entry which is preliminary data.</text>
</comment>
<proteinExistence type="predicted"/>
<protein>
    <submittedName>
        <fullName evidence="1">GNAT family N-acetyltransferase</fullName>
    </submittedName>
</protein>
<evidence type="ECO:0000313" key="2">
    <source>
        <dbReference type="Proteomes" id="UP000241010"/>
    </source>
</evidence>
<dbReference type="AlphaFoldDB" id="A0A2T4JMN9"/>
<dbReference type="EMBL" id="PZKG01000305">
    <property type="protein sequence ID" value="PTE19027.1"/>
    <property type="molecule type" value="Genomic_DNA"/>
</dbReference>
<accession>A0A2T4JMN9</accession>
<dbReference type="GO" id="GO:0016740">
    <property type="term" value="F:transferase activity"/>
    <property type="evidence" value="ECO:0007669"/>
    <property type="project" value="UniProtKB-KW"/>
</dbReference>
<reference evidence="1 2" key="1">
    <citation type="submission" date="2018-03" db="EMBL/GenBank/DDBJ databases">
        <title>Cereibacter changlensis.</title>
        <authorList>
            <person name="Meyer T.E."/>
            <person name="Miller S."/>
            <person name="Lodha T."/>
            <person name="Gandham S."/>
            <person name="Chintalapati S."/>
            <person name="Chintalapati V.R."/>
        </authorList>
    </citation>
    <scope>NUCLEOTIDE SEQUENCE [LARGE SCALE GENOMIC DNA]</scope>
    <source>
        <strain evidence="1 2">JA139</strain>
    </source>
</reference>
<sequence>MRVRDAVAGDAEGIARIYNDAVLTTTA</sequence>